<dbReference type="STRING" id="2711.A0A067FIB5"/>
<dbReference type="InterPro" id="IPR020610">
    <property type="entry name" value="Thiolase_AS"/>
</dbReference>
<dbReference type="EMBL" id="KK784901">
    <property type="protein sequence ID" value="KDO65881.1"/>
    <property type="molecule type" value="Genomic_DNA"/>
</dbReference>
<organism evidence="3 4">
    <name type="scientific">Citrus sinensis</name>
    <name type="common">Sweet orange</name>
    <name type="synonym">Citrus aurantium var. sinensis</name>
    <dbReference type="NCBI Taxonomy" id="2711"/>
    <lineage>
        <taxon>Eukaryota</taxon>
        <taxon>Viridiplantae</taxon>
        <taxon>Streptophyta</taxon>
        <taxon>Embryophyta</taxon>
        <taxon>Tracheophyta</taxon>
        <taxon>Spermatophyta</taxon>
        <taxon>Magnoliopsida</taxon>
        <taxon>eudicotyledons</taxon>
        <taxon>Gunneridae</taxon>
        <taxon>Pentapetalae</taxon>
        <taxon>rosids</taxon>
        <taxon>malvids</taxon>
        <taxon>Sapindales</taxon>
        <taxon>Rutaceae</taxon>
        <taxon>Aurantioideae</taxon>
        <taxon>Citrus</taxon>
    </lineage>
</organism>
<dbReference type="AlphaFoldDB" id="A0A067FIB5"/>
<dbReference type="PANTHER" id="PTHR43853">
    <property type="entry name" value="3-KETOACYL-COA THIOLASE, PEROXISOMAL"/>
    <property type="match status" value="1"/>
</dbReference>
<proteinExistence type="predicted"/>
<keyword evidence="1" id="KW-0472">Membrane</keyword>
<protein>
    <recommendedName>
        <fullName evidence="2">Thiolase C-terminal domain-containing protein</fullName>
    </recommendedName>
</protein>
<dbReference type="InterPro" id="IPR016039">
    <property type="entry name" value="Thiolase-like"/>
</dbReference>
<dbReference type="PANTHER" id="PTHR43853:SF15">
    <property type="entry name" value="3-KETOACYL-COA THIOLASE 5, PEROXISOMAL"/>
    <property type="match status" value="1"/>
</dbReference>
<dbReference type="Proteomes" id="UP000027120">
    <property type="component" value="Unassembled WGS sequence"/>
</dbReference>
<accession>A0A067FIB5</accession>
<dbReference type="PROSITE" id="PS00099">
    <property type="entry name" value="THIOLASE_3"/>
    <property type="match status" value="1"/>
</dbReference>
<evidence type="ECO:0000313" key="4">
    <source>
        <dbReference type="Proteomes" id="UP000027120"/>
    </source>
</evidence>
<evidence type="ECO:0000313" key="3">
    <source>
        <dbReference type="EMBL" id="KDO65880.1"/>
    </source>
</evidence>
<name>A0A067FIB5_CITSI</name>
<sequence length="63" mass="6802">ARCVATLLSEMKRRGKDCRFGVISMCIGSGMGAAAVFERGDCVDELCNARMVPTHTHLSKDAK</sequence>
<keyword evidence="4" id="KW-1185">Reference proteome</keyword>
<gene>
    <name evidence="3" type="ORF">CISIN_1g0125221mg</name>
</gene>
<evidence type="ECO:0000259" key="2">
    <source>
        <dbReference type="Pfam" id="PF02803"/>
    </source>
</evidence>
<feature type="non-terminal residue" evidence="3">
    <location>
        <position position="1"/>
    </location>
</feature>
<dbReference type="GO" id="GO:0016747">
    <property type="term" value="F:acyltransferase activity, transferring groups other than amino-acyl groups"/>
    <property type="evidence" value="ECO:0007669"/>
    <property type="project" value="InterPro"/>
</dbReference>
<dbReference type="Pfam" id="PF02803">
    <property type="entry name" value="Thiolase_C"/>
    <property type="match status" value="1"/>
</dbReference>
<dbReference type="Gene3D" id="3.40.47.10">
    <property type="match status" value="1"/>
</dbReference>
<keyword evidence="1" id="KW-0812">Transmembrane</keyword>
<dbReference type="InterPro" id="IPR050215">
    <property type="entry name" value="Thiolase-like_sf_Thiolase"/>
</dbReference>
<dbReference type="EMBL" id="KK784901">
    <property type="protein sequence ID" value="KDO65880.1"/>
    <property type="molecule type" value="Genomic_DNA"/>
</dbReference>
<reference evidence="3 4" key="1">
    <citation type="submission" date="2014-04" db="EMBL/GenBank/DDBJ databases">
        <authorList>
            <consortium name="International Citrus Genome Consortium"/>
            <person name="Gmitter F."/>
            <person name="Chen C."/>
            <person name="Farmerie W."/>
            <person name="Harkins T."/>
            <person name="Desany B."/>
            <person name="Mohiuddin M."/>
            <person name="Kodira C."/>
            <person name="Borodovsky M."/>
            <person name="Lomsadze A."/>
            <person name="Burns P."/>
            <person name="Jenkins J."/>
            <person name="Prochnik S."/>
            <person name="Shu S."/>
            <person name="Chapman J."/>
            <person name="Pitluck S."/>
            <person name="Schmutz J."/>
            <person name="Rokhsar D."/>
        </authorList>
    </citation>
    <scope>NUCLEOTIDE SEQUENCE</scope>
</reference>
<feature type="transmembrane region" description="Helical" evidence="1">
    <location>
        <begin position="20"/>
        <end position="37"/>
    </location>
</feature>
<feature type="domain" description="Thiolase C-terminal" evidence="2">
    <location>
        <begin position="1"/>
        <end position="39"/>
    </location>
</feature>
<evidence type="ECO:0000256" key="1">
    <source>
        <dbReference type="SAM" id="Phobius"/>
    </source>
</evidence>
<keyword evidence="1" id="KW-1133">Transmembrane helix</keyword>
<dbReference type="InterPro" id="IPR020617">
    <property type="entry name" value="Thiolase_C"/>
</dbReference>